<feature type="domain" description="L,D-TPase catalytic" evidence="12">
    <location>
        <begin position="224"/>
        <end position="365"/>
    </location>
</feature>
<dbReference type="Pfam" id="PF03734">
    <property type="entry name" value="YkuD"/>
    <property type="match status" value="1"/>
</dbReference>
<dbReference type="GO" id="GO:0018104">
    <property type="term" value="P:peptidoglycan-protein cross-linking"/>
    <property type="evidence" value="ECO:0007669"/>
    <property type="project" value="TreeGrafter"/>
</dbReference>
<dbReference type="PANTHER" id="PTHR30582:SF24">
    <property type="entry name" value="L,D-TRANSPEPTIDASE ERFK_SRFK-RELATED"/>
    <property type="match status" value="1"/>
</dbReference>
<dbReference type="Gene3D" id="2.40.440.10">
    <property type="entry name" value="L,D-transpeptidase catalytic domain-like"/>
    <property type="match status" value="1"/>
</dbReference>
<dbReference type="InterPro" id="IPR050979">
    <property type="entry name" value="LD-transpeptidase"/>
</dbReference>
<keyword evidence="7 9" id="KW-0573">Peptidoglycan synthesis</keyword>
<dbReference type="OrthoDB" id="9787225at2"/>
<evidence type="ECO:0000256" key="8">
    <source>
        <dbReference type="ARBA" id="ARBA00023316"/>
    </source>
</evidence>
<feature type="active site" description="Nucleophile" evidence="9">
    <location>
        <position position="341"/>
    </location>
</feature>
<accession>A0A7C9MMW6</accession>
<comment type="pathway">
    <text evidence="1 9">Cell wall biogenesis; peptidoglycan biosynthesis.</text>
</comment>
<evidence type="ECO:0000256" key="10">
    <source>
        <dbReference type="SAM" id="MobiDB-lite"/>
    </source>
</evidence>
<dbReference type="InterPro" id="IPR038063">
    <property type="entry name" value="Transpep_catalytic_dom"/>
</dbReference>
<dbReference type="GO" id="GO:0005576">
    <property type="term" value="C:extracellular region"/>
    <property type="evidence" value="ECO:0007669"/>
    <property type="project" value="TreeGrafter"/>
</dbReference>
<feature type="active site" description="Proton donor/acceptor" evidence="9">
    <location>
        <position position="325"/>
    </location>
</feature>
<evidence type="ECO:0000256" key="9">
    <source>
        <dbReference type="PROSITE-ProRule" id="PRU01373"/>
    </source>
</evidence>
<evidence type="ECO:0000313" key="13">
    <source>
        <dbReference type="EMBL" id="MYL82192.1"/>
    </source>
</evidence>
<evidence type="ECO:0000259" key="11">
    <source>
        <dbReference type="PROSITE" id="PS51781"/>
    </source>
</evidence>
<dbReference type="UniPathway" id="UPA00219"/>
<dbReference type="GO" id="GO:0071972">
    <property type="term" value="F:peptidoglycan L,D-transpeptidase activity"/>
    <property type="evidence" value="ECO:0007669"/>
    <property type="project" value="TreeGrafter"/>
</dbReference>
<keyword evidence="5" id="KW-0378">Hydrolase</keyword>
<evidence type="ECO:0000256" key="5">
    <source>
        <dbReference type="ARBA" id="ARBA00022801"/>
    </source>
</evidence>
<dbReference type="InterPro" id="IPR003646">
    <property type="entry name" value="SH3-like_bac-type"/>
</dbReference>
<evidence type="ECO:0000256" key="6">
    <source>
        <dbReference type="ARBA" id="ARBA00022960"/>
    </source>
</evidence>
<gene>
    <name evidence="13" type="ORF">GTA51_03450</name>
</gene>
<keyword evidence="14" id="KW-1185">Reference proteome</keyword>
<evidence type="ECO:0000256" key="1">
    <source>
        <dbReference type="ARBA" id="ARBA00004752"/>
    </source>
</evidence>
<evidence type="ECO:0000256" key="3">
    <source>
        <dbReference type="ARBA" id="ARBA00022676"/>
    </source>
</evidence>
<dbReference type="GO" id="GO:0008360">
    <property type="term" value="P:regulation of cell shape"/>
    <property type="evidence" value="ECO:0007669"/>
    <property type="project" value="UniProtKB-UniRule"/>
</dbReference>
<feature type="compositionally biased region" description="Polar residues" evidence="10">
    <location>
        <begin position="126"/>
        <end position="149"/>
    </location>
</feature>
<dbReference type="GO" id="GO:0071555">
    <property type="term" value="P:cell wall organization"/>
    <property type="evidence" value="ECO:0007669"/>
    <property type="project" value="UniProtKB-UniRule"/>
</dbReference>
<dbReference type="SUPFAM" id="SSF141523">
    <property type="entry name" value="L,D-transpeptidase catalytic domain-like"/>
    <property type="match status" value="1"/>
</dbReference>
<comment type="caution">
    <text evidence="13">The sequence shown here is derived from an EMBL/GenBank/DDBJ whole genome shotgun (WGS) entry which is preliminary data.</text>
</comment>
<sequence>MGAMLLGLFGAVPWQALAGQLEAVRLQGLALRQGPDGTSPMIRALRVGETVTVTARKGEYVAVTLADGQAGYVHGGFLTGFDDIAPMPAYAARMDRSVARPGAGPGSDMGTAETGKTAGDGKTVAATGQTPPAKTLPDKTQSGQTQSGKTPAAAGKAAPAPAAPAGANRETVGKLTPPPAMPAYVPVADGGGLDRFLATLVAAQPSAAGAGQDAAEANAHKIRYAIEVHLSQRKLYLYENLPDGSRNLVRLYVVAVPGRDMEAPQGWGTVTGINFEPSWRPTPAMKERALKKGKPLPEYVGPGVKDNPMGTFKIILSHGYGFRIHGNNNPGSIGRPVTSGCIRMRNDEGKDLAKMIDVGTEVVFLN</sequence>
<dbReference type="Proteomes" id="UP000482487">
    <property type="component" value="Unassembled WGS sequence"/>
</dbReference>
<dbReference type="PROSITE" id="PS51781">
    <property type="entry name" value="SH3B"/>
    <property type="match status" value="1"/>
</dbReference>
<feature type="compositionally biased region" description="Low complexity" evidence="10">
    <location>
        <begin position="151"/>
        <end position="167"/>
    </location>
</feature>
<feature type="domain" description="SH3b" evidence="11">
    <location>
        <begin position="19"/>
        <end position="82"/>
    </location>
</feature>
<keyword evidence="3" id="KW-0328">Glycosyltransferase</keyword>
<dbReference type="PROSITE" id="PS52029">
    <property type="entry name" value="LD_TPASE"/>
    <property type="match status" value="1"/>
</dbReference>
<proteinExistence type="inferred from homology"/>
<reference evidence="13 14" key="1">
    <citation type="submission" date="2020-01" db="EMBL/GenBank/DDBJ databases">
        <title>Genome sequence of Desulfovibrio aerotolerans DSM 16695(T).</title>
        <authorList>
            <person name="Karnachuk O."/>
            <person name="Avakyan M."/>
            <person name="Mardanov A."/>
            <person name="Kadnikov V."/>
            <person name="Ravin N."/>
        </authorList>
    </citation>
    <scope>NUCLEOTIDE SEQUENCE [LARGE SCALE GENOMIC DNA]</scope>
    <source>
        <strain evidence="13 14">DSM 16695</strain>
    </source>
</reference>
<dbReference type="Pfam" id="PF08239">
    <property type="entry name" value="SH3_3"/>
    <property type="match status" value="1"/>
</dbReference>
<dbReference type="Gene3D" id="2.30.30.40">
    <property type="entry name" value="SH3 Domains"/>
    <property type="match status" value="1"/>
</dbReference>
<dbReference type="CDD" id="cd16913">
    <property type="entry name" value="YkuD_like"/>
    <property type="match status" value="1"/>
</dbReference>
<evidence type="ECO:0000256" key="7">
    <source>
        <dbReference type="ARBA" id="ARBA00022984"/>
    </source>
</evidence>
<name>A0A7C9MMW6_9BACT</name>
<protein>
    <submittedName>
        <fullName evidence="13">L,D-transpeptidase family protein</fullName>
    </submittedName>
</protein>
<dbReference type="PANTHER" id="PTHR30582">
    <property type="entry name" value="L,D-TRANSPEPTIDASE"/>
    <property type="match status" value="1"/>
</dbReference>
<organism evidence="13 14">
    <name type="scientific">Solidesulfovibrio aerotolerans</name>
    <dbReference type="NCBI Taxonomy" id="295255"/>
    <lineage>
        <taxon>Bacteria</taxon>
        <taxon>Pseudomonadati</taxon>
        <taxon>Thermodesulfobacteriota</taxon>
        <taxon>Desulfovibrionia</taxon>
        <taxon>Desulfovibrionales</taxon>
        <taxon>Desulfovibrionaceae</taxon>
        <taxon>Solidesulfovibrio</taxon>
    </lineage>
</organism>
<evidence type="ECO:0000259" key="12">
    <source>
        <dbReference type="PROSITE" id="PS52029"/>
    </source>
</evidence>
<dbReference type="GO" id="GO:0016757">
    <property type="term" value="F:glycosyltransferase activity"/>
    <property type="evidence" value="ECO:0007669"/>
    <property type="project" value="UniProtKB-KW"/>
</dbReference>
<evidence type="ECO:0000313" key="14">
    <source>
        <dbReference type="Proteomes" id="UP000482487"/>
    </source>
</evidence>
<dbReference type="InterPro" id="IPR005490">
    <property type="entry name" value="LD_TPept_cat_dom"/>
</dbReference>
<evidence type="ECO:0000256" key="4">
    <source>
        <dbReference type="ARBA" id="ARBA00022679"/>
    </source>
</evidence>
<keyword evidence="8 9" id="KW-0961">Cell wall biogenesis/degradation</keyword>
<keyword evidence="4" id="KW-0808">Transferase</keyword>
<feature type="region of interest" description="Disordered" evidence="10">
    <location>
        <begin position="98"/>
        <end position="177"/>
    </location>
</feature>
<comment type="similarity">
    <text evidence="2">Belongs to the YkuD family.</text>
</comment>
<keyword evidence="6 9" id="KW-0133">Cell shape</keyword>
<evidence type="ECO:0000256" key="2">
    <source>
        <dbReference type="ARBA" id="ARBA00005992"/>
    </source>
</evidence>
<dbReference type="EMBL" id="WVUD01000003">
    <property type="protein sequence ID" value="MYL82192.1"/>
    <property type="molecule type" value="Genomic_DNA"/>
</dbReference>
<dbReference type="AlphaFoldDB" id="A0A7C9MMW6"/>